<proteinExistence type="predicted"/>
<evidence type="ECO:0000313" key="1">
    <source>
        <dbReference type="EMBL" id="GFY31206.1"/>
    </source>
</evidence>
<organism evidence="1 2">
    <name type="scientific">Trichonephila clavipes</name>
    <name type="common">Golden silk orbweaver</name>
    <name type="synonym">Nephila clavipes</name>
    <dbReference type="NCBI Taxonomy" id="2585209"/>
    <lineage>
        <taxon>Eukaryota</taxon>
        <taxon>Metazoa</taxon>
        <taxon>Ecdysozoa</taxon>
        <taxon>Arthropoda</taxon>
        <taxon>Chelicerata</taxon>
        <taxon>Arachnida</taxon>
        <taxon>Araneae</taxon>
        <taxon>Araneomorphae</taxon>
        <taxon>Entelegynae</taxon>
        <taxon>Araneoidea</taxon>
        <taxon>Nephilidae</taxon>
        <taxon>Trichonephila</taxon>
    </lineage>
</organism>
<evidence type="ECO:0000313" key="2">
    <source>
        <dbReference type="Proteomes" id="UP000887159"/>
    </source>
</evidence>
<keyword evidence="2" id="KW-1185">Reference proteome</keyword>
<dbReference type="AlphaFoldDB" id="A0A8X6WBH8"/>
<reference evidence="1" key="1">
    <citation type="submission" date="2020-08" db="EMBL/GenBank/DDBJ databases">
        <title>Multicomponent nature underlies the extraordinary mechanical properties of spider dragline silk.</title>
        <authorList>
            <person name="Kono N."/>
            <person name="Nakamura H."/>
            <person name="Mori M."/>
            <person name="Yoshida Y."/>
            <person name="Ohtoshi R."/>
            <person name="Malay A.D."/>
            <person name="Moran D.A.P."/>
            <person name="Tomita M."/>
            <person name="Numata K."/>
            <person name="Arakawa K."/>
        </authorList>
    </citation>
    <scope>NUCLEOTIDE SEQUENCE</scope>
</reference>
<gene>
    <name evidence="1" type="ORF">TNCV_751691</name>
</gene>
<accession>A0A8X6WBH8</accession>
<name>A0A8X6WBH8_TRICX</name>
<protein>
    <submittedName>
        <fullName evidence="1">Uncharacterized protein</fullName>
    </submittedName>
</protein>
<comment type="caution">
    <text evidence="1">The sequence shown here is derived from an EMBL/GenBank/DDBJ whole genome shotgun (WGS) entry which is preliminary data.</text>
</comment>
<dbReference type="Proteomes" id="UP000887159">
    <property type="component" value="Unassembled WGS sequence"/>
</dbReference>
<dbReference type="EMBL" id="BMAU01021397">
    <property type="protein sequence ID" value="GFY31206.1"/>
    <property type="molecule type" value="Genomic_DNA"/>
</dbReference>
<sequence length="89" mass="10467">MVDKSILEFVQSLKNAIDVDFGNENEMDNADHVHKVPTSPEMWNMMKSMCSYLDRHSNDEMNNKMDDIEQFDITKTMQRKVSDYYPNPS</sequence>